<gene>
    <name evidence="5" type="ORF">EOD73_06900</name>
</gene>
<comment type="caution">
    <text evidence="5">The sequence shown here is derived from an EMBL/GenBank/DDBJ whole genome shotgun (WGS) entry which is preliminary data.</text>
</comment>
<dbReference type="PANTHER" id="PTHR38445:SF7">
    <property type="entry name" value="GNTR-FAMILY TRANSCRIPTIONAL REGULATOR"/>
    <property type="match status" value="1"/>
</dbReference>
<protein>
    <submittedName>
        <fullName evidence="5">GntR family transcriptional regulator</fullName>
    </submittedName>
</protein>
<keyword evidence="3" id="KW-0804">Transcription</keyword>
<organism evidence="5 6">
    <name type="scientific">Inhella crocodyli</name>
    <dbReference type="NCBI Taxonomy" id="2499851"/>
    <lineage>
        <taxon>Bacteria</taxon>
        <taxon>Pseudomonadati</taxon>
        <taxon>Pseudomonadota</taxon>
        <taxon>Betaproteobacteria</taxon>
        <taxon>Burkholderiales</taxon>
        <taxon>Sphaerotilaceae</taxon>
        <taxon>Inhella</taxon>
    </lineage>
</organism>
<dbReference type="OrthoDB" id="8582866at2"/>
<evidence type="ECO:0000256" key="3">
    <source>
        <dbReference type="ARBA" id="ARBA00023163"/>
    </source>
</evidence>
<evidence type="ECO:0000313" key="5">
    <source>
        <dbReference type="EMBL" id="RVT88998.1"/>
    </source>
</evidence>
<dbReference type="SMART" id="SM00345">
    <property type="entry name" value="HTH_GNTR"/>
    <property type="match status" value="1"/>
</dbReference>
<dbReference type="PANTHER" id="PTHR38445">
    <property type="entry name" value="HTH-TYPE TRANSCRIPTIONAL REPRESSOR YTRA"/>
    <property type="match status" value="1"/>
</dbReference>
<proteinExistence type="predicted"/>
<dbReference type="InterPro" id="IPR036390">
    <property type="entry name" value="WH_DNA-bd_sf"/>
</dbReference>
<dbReference type="GO" id="GO:0003677">
    <property type="term" value="F:DNA binding"/>
    <property type="evidence" value="ECO:0007669"/>
    <property type="project" value="UniProtKB-KW"/>
</dbReference>
<dbReference type="Pfam" id="PF00392">
    <property type="entry name" value="GntR"/>
    <property type="match status" value="1"/>
</dbReference>
<reference evidence="5 6" key="1">
    <citation type="submission" date="2019-01" db="EMBL/GenBank/DDBJ databases">
        <authorList>
            <person name="Chen W.-M."/>
        </authorList>
    </citation>
    <scope>NUCLEOTIDE SEQUENCE [LARGE SCALE GENOMIC DNA]</scope>
    <source>
        <strain evidence="5 6">CCP-18</strain>
    </source>
</reference>
<dbReference type="InterPro" id="IPR000524">
    <property type="entry name" value="Tscrpt_reg_HTH_GntR"/>
</dbReference>
<accession>A0A3S2VJS3</accession>
<dbReference type="GO" id="GO:0003700">
    <property type="term" value="F:DNA-binding transcription factor activity"/>
    <property type="evidence" value="ECO:0007669"/>
    <property type="project" value="InterPro"/>
</dbReference>
<sequence>MYRQIVEQVSAKVVAGDWAPGEALPSIRELAAANGVSVITVKRAYLELEHAGVIVTRHGKGSFVAESTEASRAHLRAELMQHLDQALARAERLDLSEAEWQQLVQTRRAARATDGDTA</sequence>
<evidence type="ECO:0000256" key="2">
    <source>
        <dbReference type="ARBA" id="ARBA00023125"/>
    </source>
</evidence>
<keyword evidence="2" id="KW-0238">DNA-binding</keyword>
<evidence type="ECO:0000256" key="1">
    <source>
        <dbReference type="ARBA" id="ARBA00023015"/>
    </source>
</evidence>
<dbReference type="CDD" id="cd07377">
    <property type="entry name" value="WHTH_GntR"/>
    <property type="match status" value="1"/>
</dbReference>
<name>A0A3S2VJS3_9BURK</name>
<dbReference type="AlphaFoldDB" id="A0A3S2VJS3"/>
<dbReference type="EMBL" id="SACM01000001">
    <property type="protein sequence ID" value="RVT88998.1"/>
    <property type="molecule type" value="Genomic_DNA"/>
</dbReference>
<dbReference type="InterPro" id="IPR036388">
    <property type="entry name" value="WH-like_DNA-bd_sf"/>
</dbReference>
<keyword evidence="1" id="KW-0805">Transcription regulation</keyword>
<evidence type="ECO:0000259" key="4">
    <source>
        <dbReference type="PROSITE" id="PS50949"/>
    </source>
</evidence>
<dbReference type="PROSITE" id="PS50949">
    <property type="entry name" value="HTH_GNTR"/>
    <property type="match status" value="1"/>
</dbReference>
<dbReference type="SUPFAM" id="SSF46785">
    <property type="entry name" value="Winged helix' DNA-binding domain"/>
    <property type="match status" value="1"/>
</dbReference>
<evidence type="ECO:0000313" key="6">
    <source>
        <dbReference type="Proteomes" id="UP000288587"/>
    </source>
</evidence>
<keyword evidence="6" id="KW-1185">Reference proteome</keyword>
<feature type="domain" description="HTH gntR-type" evidence="4">
    <location>
        <begin position="1"/>
        <end position="67"/>
    </location>
</feature>
<dbReference type="Gene3D" id="1.10.10.10">
    <property type="entry name" value="Winged helix-like DNA-binding domain superfamily/Winged helix DNA-binding domain"/>
    <property type="match status" value="1"/>
</dbReference>
<dbReference type="Proteomes" id="UP000288587">
    <property type="component" value="Unassembled WGS sequence"/>
</dbReference>